<dbReference type="InterPro" id="IPR000109">
    <property type="entry name" value="POT_fam"/>
</dbReference>
<sequence length="177" mass="19491">MFYLSIYLVGLGNGGFQPNIATFGADQFDEEHPREAHSKVAIFSYYYLAWNLGQLFSNTILAYFEDVGMWALGFLLSAGCAFLALILFLVGTPRYRHFKPGGNPLSRICQVLVAASRKSRVQMSSTGENLYDMDTSGNRKILHTHGFKCKQPMERGNLSSSSKGRGVGHISGVLVLG</sequence>
<keyword evidence="4 6" id="KW-1133">Transmembrane helix</keyword>
<dbReference type="PANTHER" id="PTHR11654">
    <property type="entry name" value="OLIGOPEPTIDE TRANSPORTER-RELATED"/>
    <property type="match status" value="1"/>
</dbReference>
<evidence type="ECO:0000256" key="3">
    <source>
        <dbReference type="ARBA" id="ARBA00022692"/>
    </source>
</evidence>
<dbReference type="Proteomes" id="UP001359559">
    <property type="component" value="Unassembled WGS sequence"/>
</dbReference>
<dbReference type="GO" id="GO:0016020">
    <property type="term" value="C:membrane"/>
    <property type="evidence" value="ECO:0007669"/>
    <property type="project" value="UniProtKB-SubCell"/>
</dbReference>
<dbReference type="SUPFAM" id="SSF103473">
    <property type="entry name" value="MFS general substrate transporter"/>
    <property type="match status" value="1"/>
</dbReference>
<dbReference type="Pfam" id="PF00854">
    <property type="entry name" value="PTR2"/>
    <property type="match status" value="1"/>
</dbReference>
<keyword evidence="8" id="KW-1185">Reference proteome</keyword>
<evidence type="ECO:0000313" key="7">
    <source>
        <dbReference type="EMBL" id="KAK7308979.1"/>
    </source>
</evidence>
<dbReference type="GO" id="GO:0022857">
    <property type="term" value="F:transmembrane transporter activity"/>
    <property type="evidence" value="ECO:0007669"/>
    <property type="project" value="InterPro"/>
</dbReference>
<evidence type="ECO:0000256" key="1">
    <source>
        <dbReference type="ARBA" id="ARBA00004141"/>
    </source>
</evidence>
<accession>A0AAN9K4D7</accession>
<gene>
    <name evidence="7" type="ORF">RJT34_05355</name>
</gene>
<proteinExistence type="inferred from homology"/>
<dbReference type="AlphaFoldDB" id="A0AAN9K4D7"/>
<keyword evidence="3 6" id="KW-0812">Transmembrane</keyword>
<evidence type="ECO:0000313" key="8">
    <source>
        <dbReference type="Proteomes" id="UP001359559"/>
    </source>
</evidence>
<name>A0AAN9K4D7_CLITE</name>
<dbReference type="InterPro" id="IPR036259">
    <property type="entry name" value="MFS_trans_sf"/>
</dbReference>
<keyword evidence="5 6" id="KW-0472">Membrane</keyword>
<comment type="similarity">
    <text evidence="2">Belongs to the major facilitator superfamily. Proton-dependent oligopeptide transporter (POT/PTR) (TC 2.A.17) family.</text>
</comment>
<comment type="subcellular location">
    <subcellularLocation>
        <location evidence="1">Membrane</location>
        <topology evidence="1">Multi-pass membrane protein</topology>
    </subcellularLocation>
</comment>
<evidence type="ECO:0000256" key="5">
    <source>
        <dbReference type="ARBA" id="ARBA00023136"/>
    </source>
</evidence>
<protein>
    <submittedName>
        <fullName evidence="7">Uncharacterized protein</fullName>
    </submittedName>
</protein>
<comment type="caution">
    <text evidence="7">The sequence shown here is derived from an EMBL/GenBank/DDBJ whole genome shotgun (WGS) entry which is preliminary data.</text>
</comment>
<feature type="transmembrane region" description="Helical" evidence="6">
    <location>
        <begin position="44"/>
        <end position="64"/>
    </location>
</feature>
<dbReference type="Gene3D" id="1.20.1250.20">
    <property type="entry name" value="MFS general substrate transporter like domains"/>
    <property type="match status" value="1"/>
</dbReference>
<evidence type="ECO:0000256" key="4">
    <source>
        <dbReference type="ARBA" id="ARBA00022989"/>
    </source>
</evidence>
<evidence type="ECO:0000256" key="6">
    <source>
        <dbReference type="SAM" id="Phobius"/>
    </source>
</evidence>
<feature type="transmembrane region" description="Helical" evidence="6">
    <location>
        <begin position="70"/>
        <end position="90"/>
    </location>
</feature>
<dbReference type="EMBL" id="JAYKXN010000002">
    <property type="protein sequence ID" value="KAK7308979.1"/>
    <property type="molecule type" value="Genomic_DNA"/>
</dbReference>
<organism evidence="7 8">
    <name type="scientific">Clitoria ternatea</name>
    <name type="common">Butterfly pea</name>
    <dbReference type="NCBI Taxonomy" id="43366"/>
    <lineage>
        <taxon>Eukaryota</taxon>
        <taxon>Viridiplantae</taxon>
        <taxon>Streptophyta</taxon>
        <taxon>Embryophyta</taxon>
        <taxon>Tracheophyta</taxon>
        <taxon>Spermatophyta</taxon>
        <taxon>Magnoliopsida</taxon>
        <taxon>eudicotyledons</taxon>
        <taxon>Gunneridae</taxon>
        <taxon>Pentapetalae</taxon>
        <taxon>rosids</taxon>
        <taxon>fabids</taxon>
        <taxon>Fabales</taxon>
        <taxon>Fabaceae</taxon>
        <taxon>Papilionoideae</taxon>
        <taxon>50 kb inversion clade</taxon>
        <taxon>NPAAA clade</taxon>
        <taxon>indigoferoid/millettioid clade</taxon>
        <taxon>Phaseoleae</taxon>
        <taxon>Clitoria</taxon>
    </lineage>
</organism>
<reference evidence="7 8" key="1">
    <citation type="submission" date="2024-01" db="EMBL/GenBank/DDBJ databases">
        <title>The genomes of 5 underutilized Papilionoideae crops provide insights into root nodulation and disease resistance.</title>
        <authorList>
            <person name="Yuan L."/>
        </authorList>
    </citation>
    <scope>NUCLEOTIDE SEQUENCE [LARGE SCALE GENOMIC DNA]</scope>
    <source>
        <strain evidence="7">LY-2023</strain>
        <tissue evidence="7">Leaf</tissue>
    </source>
</reference>
<evidence type="ECO:0000256" key="2">
    <source>
        <dbReference type="ARBA" id="ARBA00005982"/>
    </source>
</evidence>